<organism evidence="4 5">
    <name type="scientific">Kitasatospora paranensis</name>
    <dbReference type="NCBI Taxonomy" id="258053"/>
    <lineage>
        <taxon>Bacteria</taxon>
        <taxon>Bacillati</taxon>
        <taxon>Actinomycetota</taxon>
        <taxon>Actinomycetes</taxon>
        <taxon>Kitasatosporales</taxon>
        <taxon>Streptomycetaceae</taxon>
        <taxon>Kitasatospora</taxon>
    </lineage>
</organism>
<evidence type="ECO:0000256" key="2">
    <source>
        <dbReference type="SAM" id="MobiDB-lite"/>
    </source>
</evidence>
<accession>A0ABW2G2F1</accession>
<dbReference type="PANTHER" id="PTHR45527">
    <property type="entry name" value="NONRIBOSOMAL PEPTIDE SYNTHETASE"/>
    <property type="match status" value="1"/>
</dbReference>
<dbReference type="Gene3D" id="1.10.1200.10">
    <property type="entry name" value="ACP-like"/>
    <property type="match status" value="1"/>
</dbReference>
<feature type="compositionally biased region" description="Low complexity" evidence="2">
    <location>
        <begin position="474"/>
        <end position="499"/>
    </location>
</feature>
<dbReference type="Proteomes" id="UP001596435">
    <property type="component" value="Unassembled WGS sequence"/>
</dbReference>
<feature type="domain" description="Carrier" evidence="3">
    <location>
        <begin position="499"/>
        <end position="580"/>
    </location>
</feature>
<dbReference type="CDD" id="cd19531">
    <property type="entry name" value="LCL_NRPS-like"/>
    <property type="match status" value="1"/>
</dbReference>
<dbReference type="PROSITE" id="PS50075">
    <property type="entry name" value="CARRIER"/>
    <property type="match status" value="1"/>
</dbReference>
<proteinExistence type="predicted"/>
<feature type="region of interest" description="Disordered" evidence="2">
    <location>
        <begin position="461"/>
        <end position="501"/>
    </location>
</feature>
<dbReference type="Pfam" id="PF00668">
    <property type="entry name" value="Condensation"/>
    <property type="match status" value="1"/>
</dbReference>
<evidence type="ECO:0000313" key="5">
    <source>
        <dbReference type="Proteomes" id="UP001596435"/>
    </source>
</evidence>
<dbReference type="InterPro" id="IPR036736">
    <property type="entry name" value="ACP-like_sf"/>
</dbReference>
<dbReference type="InterPro" id="IPR009081">
    <property type="entry name" value="PP-bd_ACP"/>
</dbReference>
<dbReference type="Gene3D" id="3.30.559.10">
    <property type="entry name" value="Chloramphenicol acetyltransferase-like domain"/>
    <property type="match status" value="1"/>
</dbReference>
<reference evidence="5" key="1">
    <citation type="journal article" date="2019" name="Int. J. Syst. Evol. Microbiol.">
        <title>The Global Catalogue of Microorganisms (GCM) 10K type strain sequencing project: providing services to taxonomists for standard genome sequencing and annotation.</title>
        <authorList>
            <consortium name="The Broad Institute Genomics Platform"/>
            <consortium name="The Broad Institute Genome Sequencing Center for Infectious Disease"/>
            <person name="Wu L."/>
            <person name="Ma J."/>
        </authorList>
    </citation>
    <scope>NUCLEOTIDE SEQUENCE [LARGE SCALE GENOMIC DNA]</scope>
    <source>
        <strain evidence="5">CGMCC 1.12859</strain>
    </source>
</reference>
<comment type="caution">
    <text evidence="4">The sequence shown here is derived from an EMBL/GenBank/DDBJ whole genome shotgun (WGS) entry which is preliminary data.</text>
</comment>
<dbReference type="SUPFAM" id="SSF47336">
    <property type="entry name" value="ACP-like"/>
    <property type="match status" value="1"/>
</dbReference>
<dbReference type="InterPro" id="IPR023213">
    <property type="entry name" value="CAT-like_dom_sf"/>
</dbReference>
<name>A0ABW2G2F1_9ACTN</name>
<comment type="cofactor">
    <cofactor evidence="1">
        <name>pantetheine 4'-phosphate</name>
        <dbReference type="ChEBI" id="CHEBI:47942"/>
    </cofactor>
</comment>
<keyword evidence="5" id="KW-1185">Reference proteome</keyword>
<protein>
    <submittedName>
        <fullName evidence="4">Condensation domain-containing protein</fullName>
    </submittedName>
</protein>
<dbReference type="Gene3D" id="3.30.559.30">
    <property type="entry name" value="Nonribosomal peptide synthetase, condensation domain"/>
    <property type="match status" value="1"/>
</dbReference>
<dbReference type="SUPFAM" id="SSF52777">
    <property type="entry name" value="CoA-dependent acyltransferases"/>
    <property type="match status" value="2"/>
</dbReference>
<evidence type="ECO:0000259" key="3">
    <source>
        <dbReference type="PROSITE" id="PS50075"/>
    </source>
</evidence>
<sequence length="580" mass="63393">MNPAATGAIRRNSAPTAGGALTLGQEALWLIQNLEPDCAAYNVTAALRLHFPVDTGVLAQAVRATVRGHALLDSVFDCDPTGRIRRRRAPASGASGRLDLYEADLPDAELHAFALELTRRPFRLDREPPIRTALLRTRGGPDILLATAHHIVADNVSQLLICREILSHYAALAAGTEHTAPDDGAAFEDFARRQGAYLASPRADRARQYWQRELAGVTRHTELPTDRPRPAVYRSEGAEIDLPLPADLVAGLGEALAARNVTAFAYLVTVFQLLLHRHSGRHDFVLGYPVTQRQGSELHDAIGYFVNTLPLRVHLDPDDSFDTVLRRTTAGLWRGLMHRDYPFALLPRLSELPRDPGRPGLFTALFVLNEPAEDDPIAAALEPGRQVEHAGLRAAEYYLPQQQGQFELTLQVTRRAAGVQAKLKYNTSLFTERAARELAEDYLRLLRSAVDDTLPAALHLLRHRPEEQQPPIPGSESGTMESTSTSTSTSASTGSSTGTDRAGRIAQMRDVAAMVFQAEPEEIEAAGSFETDLDSDSLLAVEFTVALEKSFGVALHVNDIPRLMAGLDSTYEVVAEKAGW</sequence>
<evidence type="ECO:0000313" key="4">
    <source>
        <dbReference type="EMBL" id="MFC7182246.1"/>
    </source>
</evidence>
<dbReference type="Pfam" id="PF00550">
    <property type="entry name" value="PP-binding"/>
    <property type="match status" value="1"/>
</dbReference>
<dbReference type="PANTHER" id="PTHR45527:SF1">
    <property type="entry name" value="FATTY ACID SYNTHASE"/>
    <property type="match status" value="1"/>
</dbReference>
<evidence type="ECO:0000256" key="1">
    <source>
        <dbReference type="ARBA" id="ARBA00001957"/>
    </source>
</evidence>
<dbReference type="InterPro" id="IPR001242">
    <property type="entry name" value="Condensation_dom"/>
</dbReference>
<gene>
    <name evidence="4" type="ORF">ACFQMG_22115</name>
</gene>
<dbReference type="RefSeq" id="WP_345704764.1">
    <property type="nucleotide sequence ID" value="NZ_BAABKV010000001.1"/>
</dbReference>
<dbReference type="EMBL" id="JBHTAJ010000043">
    <property type="protein sequence ID" value="MFC7182246.1"/>
    <property type="molecule type" value="Genomic_DNA"/>
</dbReference>